<dbReference type="RefSeq" id="WP_166954696.1">
    <property type="nucleotide sequence ID" value="NZ_JAASQI010000008.1"/>
</dbReference>
<keyword evidence="2" id="KW-1185">Reference proteome</keyword>
<dbReference type="EMBL" id="JAASQI010000008">
    <property type="protein sequence ID" value="NIJ59408.1"/>
    <property type="molecule type" value="Genomic_DNA"/>
</dbReference>
<dbReference type="Proteomes" id="UP001429580">
    <property type="component" value="Unassembled WGS sequence"/>
</dbReference>
<protein>
    <submittedName>
        <fullName evidence="1">Tfp pilus assembly protein PilF</fullName>
    </submittedName>
</protein>
<evidence type="ECO:0000313" key="1">
    <source>
        <dbReference type="EMBL" id="NIJ59408.1"/>
    </source>
</evidence>
<accession>A0ABX0V2P4</accession>
<gene>
    <name evidence="1" type="ORF">FHS82_003263</name>
</gene>
<reference evidence="1 2" key="1">
    <citation type="submission" date="2020-03" db="EMBL/GenBank/DDBJ databases">
        <title>Genomic Encyclopedia of Type Strains, Phase IV (KMG-IV): sequencing the most valuable type-strain genomes for metagenomic binning, comparative biology and taxonomic classification.</title>
        <authorList>
            <person name="Goeker M."/>
        </authorList>
    </citation>
    <scope>NUCLEOTIDE SEQUENCE [LARGE SCALE GENOMIC DNA]</scope>
    <source>
        <strain evidence="1 2">DSM 103870</strain>
    </source>
</reference>
<organism evidence="1 2">
    <name type="scientific">Pseudochelatococcus lubricantis</name>
    <dbReference type="NCBI Taxonomy" id="1538102"/>
    <lineage>
        <taxon>Bacteria</taxon>
        <taxon>Pseudomonadati</taxon>
        <taxon>Pseudomonadota</taxon>
        <taxon>Alphaproteobacteria</taxon>
        <taxon>Hyphomicrobiales</taxon>
        <taxon>Chelatococcaceae</taxon>
        <taxon>Pseudochelatococcus</taxon>
    </lineage>
</organism>
<comment type="caution">
    <text evidence="1">The sequence shown here is derived from an EMBL/GenBank/DDBJ whole genome shotgun (WGS) entry which is preliminary data.</text>
</comment>
<name>A0ABX0V2P4_9HYPH</name>
<sequence>MRTEDVRLLASLGFIAVMRSRDAHARAIFEGVMAARPEQEAGAVGLAMLHLKDGEYDRAIELLRPFSFSETALAFLGLSFFRKGDRERAMKILRDAVVLSSGGDGGAFAQQMLNAIEAEVGSRSPLV</sequence>
<dbReference type="InterPro" id="IPR011990">
    <property type="entry name" value="TPR-like_helical_dom_sf"/>
</dbReference>
<dbReference type="SUPFAM" id="SSF48452">
    <property type="entry name" value="TPR-like"/>
    <property type="match status" value="1"/>
</dbReference>
<proteinExistence type="predicted"/>
<evidence type="ECO:0000313" key="2">
    <source>
        <dbReference type="Proteomes" id="UP001429580"/>
    </source>
</evidence>
<dbReference type="Gene3D" id="1.25.40.10">
    <property type="entry name" value="Tetratricopeptide repeat domain"/>
    <property type="match status" value="1"/>
</dbReference>